<evidence type="ECO:0000313" key="2">
    <source>
        <dbReference type="Proteomes" id="UP000053904"/>
    </source>
</evidence>
<feature type="non-terminal residue" evidence="1">
    <location>
        <position position="1"/>
    </location>
</feature>
<organism evidence="1 2">
    <name type="scientific">candidate division WS6 bacterium 34_10</name>
    <dbReference type="NCBI Taxonomy" id="1641389"/>
    <lineage>
        <taxon>Bacteria</taxon>
        <taxon>Candidatus Dojkabacteria</taxon>
    </lineage>
</organism>
<evidence type="ECO:0000313" key="1">
    <source>
        <dbReference type="EMBL" id="KUK76175.1"/>
    </source>
</evidence>
<gene>
    <name evidence="1" type="ORF">XD93_1068</name>
</gene>
<dbReference type="Proteomes" id="UP000053904">
    <property type="component" value="Unassembled WGS sequence"/>
</dbReference>
<dbReference type="AlphaFoldDB" id="A0A101HFY4"/>
<dbReference type="EMBL" id="LGGO01000194">
    <property type="protein sequence ID" value="KUK76175.1"/>
    <property type="molecule type" value="Genomic_DNA"/>
</dbReference>
<protein>
    <submittedName>
        <fullName evidence="1">Uncharacterized protein</fullName>
    </submittedName>
</protein>
<comment type="caution">
    <text evidence="1">The sequence shown here is derived from an EMBL/GenBank/DDBJ whole genome shotgun (WGS) entry which is preliminary data.</text>
</comment>
<proteinExistence type="predicted"/>
<sequence>DGMDTKEFVIDPEKPLGLCNLDAFDFHKLKYYTSHKRIKGNITDILIVNC</sequence>
<accession>A0A101HFY4</accession>
<reference evidence="2" key="1">
    <citation type="journal article" date="2015" name="MBio">
        <title>Genome-Resolved Metagenomic Analysis Reveals Roles for Candidate Phyla and Other Microbial Community Members in Biogeochemical Transformations in Oil Reservoirs.</title>
        <authorList>
            <person name="Hu P."/>
            <person name="Tom L."/>
            <person name="Singh A."/>
            <person name="Thomas B.C."/>
            <person name="Baker B.J."/>
            <person name="Piceno Y.M."/>
            <person name="Andersen G.L."/>
            <person name="Banfield J.F."/>
        </authorList>
    </citation>
    <scope>NUCLEOTIDE SEQUENCE [LARGE SCALE GENOMIC DNA]</scope>
</reference>
<name>A0A101HFY4_9BACT</name>